<dbReference type="AlphaFoldDB" id="M5A2R6"/>
<keyword evidence="2" id="KW-0472">Membrane</keyword>
<organism evidence="3 4">
    <name type="scientific">Bradyrhizobium oligotrophicum S58</name>
    <dbReference type="NCBI Taxonomy" id="1245469"/>
    <lineage>
        <taxon>Bacteria</taxon>
        <taxon>Pseudomonadati</taxon>
        <taxon>Pseudomonadota</taxon>
        <taxon>Alphaproteobacteria</taxon>
        <taxon>Hyphomicrobiales</taxon>
        <taxon>Nitrobacteraceae</taxon>
        <taxon>Bradyrhizobium</taxon>
    </lineage>
</organism>
<feature type="region of interest" description="Disordered" evidence="1">
    <location>
        <begin position="130"/>
        <end position="155"/>
    </location>
</feature>
<evidence type="ECO:0000256" key="1">
    <source>
        <dbReference type="SAM" id="MobiDB-lite"/>
    </source>
</evidence>
<evidence type="ECO:0000313" key="3">
    <source>
        <dbReference type="EMBL" id="BAM93190.1"/>
    </source>
</evidence>
<accession>M5A2R6</accession>
<dbReference type="GO" id="GO:0016740">
    <property type="term" value="F:transferase activity"/>
    <property type="evidence" value="ECO:0007669"/>
    <property type="project" value="UniProtKB-KW"/>
</dbReference>
<proteinExistence type="predicted"/>
<name>M5A2R6_9BRAD</name>
<keyword evidence="2" id="KW-0812">Transmembrane</keyword>
<keyword evidence="3" id="KW-0808">Transferase</keyword>
<keyword evidence="3" id="KW-0449">Lipoprotein</keyword>
<evidence type="ECO:0000256" key="2">
    <source>
        <dbReference type="SAM" id="Phobius"/>
    </source>
</evidence>
<dbReference type="EMBL" id="AP012603">
    <property type="protein sequence ID" value="BAM93190.1"/>
    <property type="molecule type" value="Genomic_DNA"/>
</dbReference>
<keyword evidence="4" id="KW-1185">Reference proteome</keyword>
<gene>
    <name evidence="3" type="ORF">S58_72260</name>
</gene>
<evidence type="ECO:0000313" key="4">
    <source>
        <dbReference type="Proteomes" id="UP000011841"/>
    </source>
</evidence>
<keyword evidence="2" id="KW-1133">Transmembrane helix</keyword>
<dbReference type="PATRIC" id="fig|1245469.3.peg.7386"/>
<reference evidence="3 4" key="1">
    <citation type="journal article" date="2013" name="Appl. Environ. Microbiol.">
        <title>Genome analysis suggests that the soil oligotrophic bacterium Agromonas oligotrophica (Bradyrhizobium oligotrophicum) is a nitrogen-fixing symbiont of Aeschynomene indica.</title>
        <authorList>
            <person name="Okubo T."/>
            <person name="Fukushima S."/>
            <person name="Itakura M."/>
            <person name="Oshima K."/>
            <person name="Longtonglang A."/>
            <person name="Teaumroong N."/>
            <person name="Mitsui H."/>
            <person name="Hattori M."/>
            <person name="Hattori R."/>
            <person name="Hattori T."/>
            <person name="Minamisawa K."/>
        </authorList>
    </citation>
    <scope>NUCLEOTIDE SEQUENCE [LARGE SCALE GENOMIC DNA]</scope>
    <source>
        <strain evidence="3 4">S58</strain>
    </source>
</reference>
<dbReference type="Proteomes" id="UP000011841">
    <property type="component" value="Chromosome"/>
</dbReference>
<dbReference type="STRING" id="1245469.S58_72260"/>
<feature type="transmembrane region" description="Helical" evidence="2">
    <location>
        <begin position="12"/>
        <end position="32"/>
    </location>
</feature>
<protein>
    <submittedName>
        <fullName evidence="3">Prolipoprotein diacylglyceryl transferase</fullName>
    </submittedName>
</protein>
<dbReference type="HOGENOM" id="CLU_1394001_0_0_5"/>
<sequence>MLCAVWRRAKLCLICGAGLLVGLSLVSHYYLFGVSSDESTRGLETARSVGMTTIAPVGGVMASGTAAVGVGAVEPGAAAQQSFQDALHRPVTTLRMEPAHAVDQLGGKVMEWMESSYERVQHNAAPELNLMPEPAASGPASSNNDGAGPGAEKPDAGRQALQMLEHAFSFAIEATLMSKISTESTRIFNTFLKGQ</sequence>
<dbReference type="KEGG" id="aol:S58_72260"/>